<protein>
    <submittedName>
        <fullName evidence="2">Uncharacterized protein</fullName>
    </submittedName>
</protein>
<organism evidence="2 3">
    <name type="scientific">Anaeromyxobacter paludicola</name>
    <dbReference type="NCBI Taxonomy" id="2918171"/>
    <lineage>
        <taxon>Bacteria</taxon>
        <taxon>Pseudomonadati</taxon>
        <taxon>Myxococcota</taxon>
        <taxon>Myxococcia</taxon>
        <taxon>Myxococcales</taxon>
        <taxon>Cystobacterineae</taxon>
        <taxon>Anaeromyxobacteraceae</taxon>
        <taxon>Anaeromyxobacter</taxon>
    </lineage>
</organism>
<dbReference type="EMBL" id="AP025592">
    <property type="protein sequence ID" value="BDG07113.1"/>
    <property type="molecule type" value="Genomic_DNA"/>
</dbReference>
<proteinExistence type="predicted"/>
<reference evidence="3" key="1">
    <citation type="journal article" date="2022" name="Int. J. Syst. Evol. Microbiol.">
        <title>Anaeromyxobacter oryzae sp. nov., Anaeromyxobacter diazotrophicus sp. nov. and Anaeromyxobacter paludicola sp. nov., isolated from paddy soils.</title>
        <authorList>
            <person name="Itoh H."/>
            <person name="Xu Z."/>
            <person name="Mise K."/>
            <person name="Masuda Y."/>
            <person name="Ushijima N."/>
            <person name="Hayakawa C."/>
            <person name="Shiratori Y."/>
            <person name="Senoo K."/>
        </authorList>
    </citation>
    <scope>NUCLEOTIDE SEQUENCE [LARGE SCALE GENOMIC DNA]</scope>
    <source>
        <strain evidence="3">Red630</strain>
    </source>
</reference>
<gene>
    <name evidence="2" type="ORF">AMPC_02260</name>
</gene>
<keyword evidence="3" id="KW-1185">Reference proteome</keyword>
<sequence>MARGESYYVGIRGSAAIATAPLDDEAAVARAEHLGPGEMRRVPYAGELLGAARIRAGFVPVPFDAFDRASQALGAEEQAAYLQLLRLSWGEGRNFCRAAKRELMARLALSERRLNHVLDGVVEKGFARPLHRDNRGTLYRVYLPAEAFGEPLGDEVLCGRAQPPPGAADPQPPSPPRLRLAASRPDAAAPAHPARRGLGQGPGGELLALARRLARARTGGESEGAVEAAVHEVKDLFSEGHSPAQVEACIRAVARRAGRDQEQGAAS</sequence>
<feature type="region of interest" description="Disordered" evidence="1">
    <location>
        <begin position="155"/>
        <end position="203"/>
    </location>
</feature>
<evidence type="ECO:0000256" key="1">
    <source>
        <dbReference type="SAM" id="MobiDB-lite"/>
    </source>
</evidence>
<dbReference type="RefSeq" id="WP_248343718.1">
    <property type="nucleotide sequence ID" value="NZ_AP025592.1"/>
</dbReference>
<evidence type="ECO:0000313" key="3">
    <source>
        <dbReference type="Proteomes" id="UP001162734"/>
    </source>
</evidence>
<evidence type="ECO:0000313" key="2">
    <source>
        <dbReference type="EMBL" id="BDG07113.1"/>
    </source>
</evidence>
<feature type="compositionally biased region" description="Low complexity" evidence="1">
    <location>
        <begin position="177"/>
        <end position="192"/>
    </location>
</feature>
<dbReference type="Proteomes" id="UP001162734">
    <property type="component" value="Chromosome"/>
</dbReference>
<feature type="compositionally biased region" description="Pro residues" evidence="1">
    <location>
        <begin position="162"/>
        <end position="176"/>
    </location>
</feature>
<accession>A0ABN6N4Z3</accession>
<name>A0ABN6N4Z3_9BACT</name>